<accession>A0A8S3RI49</accession>
<dbReference type="OrthoDB" id="6077520at2759"/>
<proteinExistence type="predicted"/>
<evidence type="ECO:0008006" key="3">
    <source>
        <dbReference type="Google" id="ProtNLM"/>
    </source>
</evidence>
<protein>
    <recommendedName>
        <fullName evidence="3">MULE transposase domain-containing protein</fullName>
    </recommendedName>
</protein>
<dbReference type="Proteomes" id="UP000683360">
    <property type="component" value="Unassembled WGS sequence"/>
</dbReference>
<evidence type="ECO:0000313" key="2">
    <source>
        <dbReference type="Proteomes" id="UP000683360"/>
    </source>
</evidence>
<evidence type="ECO:0000313" key="1">
    <source>
        <dbReference type="EMBL" id="CAG2206411.1"/>
    </source>
</evidence>
<sequence>MNKRPKDVFHTILERTGGIENLTSGSQKARDMQQVYNLKRKESNDEILETIDLRATEEIKFIRHIEMVPEFSVFLATDNQLHEIEKYCTNNVNFSILGVDTTFNIGNFYVTLTTYRNLMLEHKTKKHEPVMIGPVLIHQQRTYDSFYMLPSFMIRTKPTLNKILVYGTDGELNLKTSFSSCLPFAHHLLCDIHMKDNIISKLTSLNIKGAVRKLYVDEIFGKQIQEILIPGLTDCISPSEFDRKLEKMTGTWIERHEKGPDFLKYFLDFKSDLIKSCMSAEIRSKCGLGYPPKPYTQNANECINRVVKSNLNCQKQTVPEFIKALKRTILRQETEIKLALTGQSDFKPKSEYSYLEVTEDRYFRMDLKQKEHVFKKFQNANLKSRHHEEDEGMFIDDTDHSGALTVTADGSGITSVPFPILKGIFEKAATLYHSQSDIVSFPGKPGAANIIGKYFITSSTDAAKPHLVTVLYTGQVTCDSNCPRWEMYKVCSHSIAAAEHCNLLEKFVKWFKTKTISLNLTGLANLNMPCGRGKKPHKATQKRKGKANKRNETALTYLDEHDQPQVPPPRPPDGGYVIYFLKDCDNKVSKCYGCKGNLKHEGQIPQPPGDLVVVSRGRREYFKDGTKLYGEINNIYFHLSEQCIKSKIIFFVPSLVYVAPYVASQFQQKHKDLLDQCSVTYNI</sequence>
<comment type="caution">
    <text evidence="1">The sequence shown here is derived from an EMBL/GenBank/DDBJ whole genome shotgun (WGS) entry which is preliminary data.</text>
</comment>
<name>A0A8S3RI49_MYTED</name>
<keyword evidence="2" id="KW-1185">Reference proteome</keyword>
<dbReference type="EMBL" id="CAJPWZ010001046">
    <property type="protein sequence ID" value="CAG2206411.1"/>
    <property type="molecule type" value="Genomic_DNA"/>
</dbReference>
<dbReference type="AlphaFoldDB" id="A0A8S3RI49"/>
<organism evidence="1 2">
    <name type="scientific">Mytilus edulis</name>
    <name type="common">Blue mussel</name>
    <dbReference type="NCBI Taxonomy" id="6550"/>
    <lineage>
        <taxon>Eukaryota</taxon>
        <taxon>Metazoa</taxon>
        <taxon>Spiralia</taxon>
        <taxon>Lophotrochozoa</taxon>
        <taxon>Mollusca</taxon>
        <taxon>Bivalvia</taxon>
        <taxon>Autobranchia</taxon>
        <taxon>Pteriomorphia</taxon>
        <taxon>Mytilida</taxon>
        <taxon>Mytiloidea</taxon>
        <taxon>Mytilidae</taxon>
        <taxon>Mytilinae</taxon>
        <taxon>Mytilus</taxon>
    </lineage>
</organism>
<gene>
    <name evidence="1" type="ORF">MEDL_20611</name>
</gene>
<reference evidence="1" key="1">
    <citation type="submission" date="2021-03" db="EMBL/GenBank/DDBJ databases">
        <authorList>
            <person name="Bekaert M."/>
        </authorList>
    </citation>
    <scope>NUCLEOTIDE SEQUENCE</scope>
</reference>